<keyword evidence="2" id="KW-1185">Reference proteome</keyword>
<protein>
    <recommendedName>
        <fullName evidence="3">Plasmid stabilization system protein ParE</fullName>
    </recommendedName>
</protein>
<dbReference type="RefSeq" id="WP_173779892.1">
    <property type="nucleotide sequence ID" value="NZ_JABSNO010000019.1"/>
</dbReference>
<dbReference type="InterPro" id="IPR035093">
    <property type="entry name" value="RelE/ParE_toxin_dom_sf"/>
</dbReference>
<dbReference type="AlphaFoldDB" id="A0A8J8G8L0"/>
<proteinExistence type="predicted"/>
<dbReference type="EMBL" id="JABSNO010000019">
    <property type="protein sequence ID" value="NRS93326.1"/>
    <property type="molecule type" value="Genomic_DNA"/>
</dbReference>
<organism evidence="1 2">
    <name type="scientific">Frigoriflavimonas asaccharolytica</name>
    <dbReference type="NCBI Taxonomy" id="2735899"/>
    <lineage>
        <taxon>Bacteria</taxon>
        <taxon>Pseudomonadati</taxon>
        <taxon>Bacteroidota</taxon>
        <taxon>Flavobacteriia</taxon>
        <taxon>Flavobacteriales</taxon>
        <taxon>Weeksellaceae</taxon>
        <taxon>Frigoriflavimonas</taxon>
    </lineage>
</organism>
<dbReference type="Proteomes" id="UP000610746">
    <property type="component" value="Unassembled WGS sequence"/>
</dbReference>
<reference evidence="1" key="1">
    <citation type="submission" date="2020-05" db="EMBL/GenBank/DDBJ databases">
        <title>Genomic Encyclopedia of Type Strains, Phase IV (KMG-V): Genome sequencing to study the core and pangenomes of soil and plant-associated prokaryotes.</title>
        <authorList>
            <person name="Whitman W."/>
        </authorList>
    </citation>
    <scope>NUCLEOTIDE SEQUENCE</scope>
    <source>
        <strain evidence="1">16F</strain>
    </source>
</reference>
<accession>A0A8J8G8L0</accession>
<dbReference type="Gene3D" id="3.30.2310.20">
    <property type="entry name" value="RelE-like"/>
    <property type="match status" value="1"/>
</dbReference>
<evidence type="ECO:0008006" key="3">
    <source>
        <dbReference type="Google" id="ProtNLM"/>
    </source>
</evidence>
<evidence type="ECO:0000313" key="1">
    <source>
        <dbReference type="EMBL" id="NRS93326.1"/>
    </source>
</evidence>
<comment type="caution">
    <text evidence="1">The sequence shown here is derived from an EMBL/GenBank/DDBJ whole genome shotgun (WGS) entry which is preliminary data.</text>
</comment>
<name>A0A8J8G8L0_9FLAO</name>
<gene>
    <name evidence="1" type="ORF">HNQ03_002413</name>
</gene>
<evidence type="ECO:0000313" key="2">
    <source>
        <dbReference type="Proteomes" id="UP000610746"/>
    </source>
</evidence>
<sequence>MFEINWSDEAKNVYYETLEYWSFRNKSDLYSEKIIEEVENMELLIAKNPSIGIKINFKGSRKVKVLKYFSLIYLINANNVEILSFWDNRRDPENLDIK</sequence>